<evidence type="ECO:0000313" key="2">
    <source>
        <dbReference type="EMBL" id="TLS49811.1"/>
    </source>
</evidence>
<comment type="caution">
    <text evidence="2">The sequence shown here is derived from an EMBL/GenBank/DDBJ whole genome shotgun (WGS) entry which is preliminary data.</text>
</comment>
<accession>A0A5R9G1X0</accession>
<reference evidence="2 3" key="1">
    <citation type="submission" date="2019-05" db="EMBL/GenBank/DDBJ databases">
        <authorList>
            <person name="Narsing Rao M.P."/>
            <person name="Li W.J."/>
        </authorList>
    </citation>
    <scope>NUCLEOTIDE SEQUENCE [LARGE SCALE GENOMIC DNA]</scope>
    <source>
        <strain evidence="2 3">SYSU_K30003</strain>
    </source>
</reference>
<dbReference type="SUPFAM" id="SSF52788">
    <property type="entry name" value="Phosphotyrosine protein phosphatases I"/>
    <property type="match status" value="1"/>
</dbReference>
<dbReference type="Gene3D" id="3.40.50.2300">
    <property type="match status" value="1"/>
</dbReference>
<evidence type="ECO:0000313" key="3">
    <source>
        <dbReference type="Proteomes" id="UP000309676"/>
    </source>
</evidence>
<sequence length="151" mass="17318">MNILFVCTDNFTRSVIAEFCMRDYLKRKSLNTINVASAGIRADSDISIYSDIHFIIMKGMGIDTSGFKRTMFDEDSFKTSDIIIGMSNLHVDYIKEKFGREIVLFNELVDGSQVSVQVGAPDHEEFQERMEELVDYINSSIPRIIEKIEEQ</sequence>
<gene>
    <name evidence="2" type="ORF">FE782_22650</name>
</gene>
<dbReference type="RefSeq" id="WP_138196631.1">
    <property type="nucleotide sequence ID" value="NZ_VCIW01000018.1"/>
</dbReference>
<dbReference type="AlphaFoldDB" id="A0A5R9G1X0"/>
<proteinExistence type="predicted"/>
<dbReference type="Pfam" id="PF01451">
    <property type="entry name" value="LMWPc"/>
    <property type="match status" value="1"/>
</dbReference>
<dbReference type="InterPro" id="IPR050438">
    <property type="entry name" value="LMW_PTPase"/>
</dbReference>
<dbReference type="SMART" id="SM00226">
    <property type="entry name" value="LMWPc"/>
    <property type="match status" value="1"/>
</dbReference>
<dbReference type="OrthoDB" id="9791751at2"/>
<protein>
    <recommendedName>
        <fullName evidence="1">Phosphotyrosine protein phosphatase I domain-containing protein</fullName>
    </recommendedName>
</protein>
<dbReference type="InterPro" id="IPR036196">
    <property type="entry name" value="Ptyr_pPase_sf"/>
</dbReference>
<organism evidence="2 3">
    <name type="scientific">Paenibacillus antri</name>
    <dbReference type="NCBI Taxonomy" id="2582848"/>
    <lineage>
        <taxon>Bacteria</taxon>
        <taxon>Bacillati</taxon>
        <taxon>Bacillota</taxon>
        <taxon>Bacilli</taxon>
        <taxon>Bacillales</taxon>
        <taxon>Paenibacillaceae</taxon>
        <taxon>Paenibacillus</taxon>
    </lineage>
</organism>
<dbReference type="Proteomes" id="UP000309676">
    <property type="component" value="Unassembled WGS sequence"/>
</dbReference>
<feature type="domain" description="Phosphotyrosine protein phosphatase I" evidence="1">
    <location>
        <begin position="1"/>
        <end position="136"/>
    </location>
</feature>
<dbReference type="InterPro" id="IPR023485">
    <property type="entry name" value="Ptyr_pPase"/>
</dbReference>
<dbReference type="PANTHER" id="PTHR11717">
    <property type="entry name" value="LOW MOLECULAR WEIGHT PROTEIN TYROSINE PHOSPHATASE"/>
    <property type="match status" value="1"/>
</dbReference>
<dbReference type="PANTHER" id="PTHR11717:SF31">
    <property type="entry name" value="LOW MOLECULAR WEIGHT PROTEIN-TYROSINE-PHOSPHATASE ETP-RELATED"/>
    <property type="match status" value="1"/>
</dbReference>
<dbReference type="GO" id="GO:0004725">
    <property type="term" value="F:protein tyrosine phosphatase activity"/>
    <property type="evidence" value="ECO:0007669"/>
    <property type="project" value="TreeGrafter"/>
</dbReference>
<keyword evidence="3" id="KW-1185">Reference proteome</keyword>
<evidence type="ECO:0000259" key="1">
    <source>
        <dbReference type="SMART" id="SM00226"/>
    </source>
</evidence>
<name>A0A5R9G1X0_9BACL</name>
<dbReference type="EMBL" id="VCIW01000018">
    <property type="protein sequence ID" value="TLS49811.1"/>
    <property type="molecule type" value="Genomic_DNA"/>
</dbReference>